<feature type="region of interest" description="Disordered" evidence="4">
    <location>
        <begin position="1"/>
        <end position="39"/>
    </location>
</feature>
<evidence type="ECO:0000256" key="4">
    <source>
        <dbReference type="SAM" id="MobiDB-lite"/>
    </source>
</evidence>
<proteinExistence type="inferred from homology"/>
<dbReference type="AlphaFoldDB" id="A0A7I8L266"/>
<dbReference type="Proteomes" id="UP000663760">
    <property type="component" value="Chromosome 10"/>
</dbReference>
<dbReference type="FunFam" id="3.30.559.10:FF:000008">
    <property type="entry name" value="Tryptamine hydroxycinnamoyl transferase"/>
    <property type="match status" value="1"/>
</dbReference>
<protein>
    <submittedName>
        <fullName evidence="5">Uncharacterized protein</fullName>
    </submittedName>
</protein>
<dbReference type="Pfam" id="PF02458">
    <property type="entry name" value="Transferase"/>
    <property type="match status" value="1"/>
</dbReference>
<dbReference type="InterPro" id="IPR023213">
    <property type="entry name" value="CAT-like_dom_sf"/>
</dbReference>
<sequence length="477" mass="52064">MGVENGKAEQEIEASAEQGHEKPVEPENRGLVNGKRGEGDKEAAVVKITGKSRVLPAAQRLDKKECPLITFDLPYITFYYNQKLLVYKGGEYEVAVERLKEALAAVLEHFYPLAGKLGKDEEGVLTIECDGESLLGAEVLEAAAENVEVAELAGSNAPSFLQELVPYSGIMNLEGLHCPLLSVQFTKLKNGLAIGCAFNHAVLDGYSTWHFMGAWAELCRGSSVISLEPFHDRALARSARVKLTLPESAAAHEKADPAGTPKPLREKIFTFSEKAVEKLKAEANAGLPDGTKPLSTFQSLGDHLWRAVCRARRLKPEDITVFAIFIDCRKRVDPPMPEGYFGNMVQAIFNATAAGLLLASPPVYGANLLQQAIDVHDAKAIDGRLKEYEAAPKMFYFRDAGINCVAVGSSPRFPVYDVDFGFGKPERVRSGSNNRFDGMVYLYAGRDGGRSIDAEISLDGDAMENLEKDEEFLTVCV</sequence>
<organism evidence="5 6">
    <name type="scientific">Spirodela intermedia</name>
    <name type="common">Intermediate duckweed</name>
    <dbReference type="NCBI Taxonomy" id="51605"/>
    <lineage>
        <taxon>Eukaryota</taxon>
        <taxon>Viridiplantae</taxon>
        <taxon>Streptophyta</taxon>
        <taxon>Embryophyta</taxon>
        <taxon>Tracheophyta</taxon>
        <taxon>Spermatophyta</taxon>
        <taxon>Magnoliopsida</taxon>
        <taxon>Liliopsida</taxon>
        <taxon>Araceae</taxon>
        <taxon>Lemnoideae</taxon>
        <taxon>Spirodela</taxon>
    </lineage>
</organism>
<dbReference type="PANTHER" id="PTHR31896:SF76">
    <property type="entry name" value="BAHD ACYLTRANSFERASE DCR"/>
    <property type="match status" value="1"/>
</dbReference>
<comment type="similarity">
    <text evidence="1">Belongs to the plant acyltransferase family.</text>
</comment>
<dbReference type="InterPro" id="IPR051283">
    <property type="entry name" value="Sec_Metabolite_Acyltrans"/>
</dbReference>
<evidence type="ECO:0000256" key="1">
    <source>
        <dbReference type="ARBA" id="ARBA00009861"/>
    </source>
</evidence>
<reference evidence="5" key="1">
    <citation type="submission" date="2020-02" db="EMBL/GenBank/DDBJ databases">
        <authorList>
            <person name="Scholz U."/>
            <person name="Mascher M."/>
            <person name="Fiebig A."/>
        </authorList>
    </citation>
    <scope>NUCLEOTIDE SEQUENCE</scope>
</reference>
<dbReference type="PANTHER" id="PTHR31896">
    <property type="entry name" value="FAMILY REGULATORY PROTEIN, PUTATIVE (AFU_ORTHOLOGUE AFUA_3G14730)-RELATED"/>
    <property type="match status" value="1"/>
</dbReference>
<dbReference type="GO" id="GO:0016747">
    <property type="term" value="F:acyltransferase activity, transferring groups other than amino-acyl groups"/>
    <property type="evidence" value="ECO:0007669"/>
    <property type="project" value="UniProtKB-ARBA"/>
</dbReference>
<dbReference type="EMBL" id="LR746273">
    <property type="protein sequence ID" value="CAA7403314.1"/>
    <property type="molecule type" value="Genomic_DNA"/>
</dbReference>
<evidence type="ECO:0000256" key="3">
    <source>
        <dbReference type="ARBA" id="ARBA00023315"/>
    </source>
</evidence>
<accession>A0A7I8L266</accession>
<keyword evidence="3" id="KW-0012">Acyltransferase</keyword>
<gene>
    <name evidence="5" type="ORF">SI8410_10013992</name>
</gene>
<evidence type="ECO:0000313" key="6">
    <source>
        <dbReference type="Proteomes" id="UP000663760"/>
    </source>
</evidence>
<evidence type="ECO:0000256" key="2">
    <source>
        <dbReference type="ARBA" id="ARBA00022679"/>
    </source>
</evidence>
<dbReference type="OrthoDB" id="1862401at2759"/>
<name>A0A7I8L266_SPIIN</name>
<feature type="compositionally biased region" description="Basic and acidic residues" evidence="4">
    <location>
        <begin position="18"/>
        <end position="28"/>
    </location>
</feature>
<keyword evidence="2" id="KW-0808">Transferase</keyword>
<keyword evidence="6" id="KW-1185">Reference proteome</keyword>
<feature type="compositionally biased region" description="Basic and acidic residues" evidence="4">
    <location>
        <begin position="1"/>
        <end position="10"/>
    </location>
</feature>
<dbReference type="Gene3D" id="3.30.559.10">
    <property type="entry name" value="Chloramphenicol acetyltransferase-like domain"/>
    <property type="match status" value="2"/>
</dbReference>
<evidence type="ECO:0000313" key="5">
    <source>
        <dbReference type="EMBL" id="CAA7403314.1"/>
    </source>
</evidence>